<name>A0A0G2ELK2_PHACM</name>
<keyword evidence="2" id="KW-1185">Reference proteome</keyword>
<dbReference type="EMBL" id="LCWF01000069">
    <property type="protein sequence ID" value="KKY23229.1"/>
    <property type="molecule type" value="Genomic_DNA"/>
</dbReference>
<dbReference type="OrthoDB" id="5420711at2759"/>
<protein>
    <submittedName>
        <fullName evidence="1">Uncharacterized protein</fullName>
    </submittedName>
</protein>
<evidence type="ECO:0000313" key="2">
    <source>
        <dbReference type="Proteomes" id="UP000053317"/>
    </source>
</evidence>
<sequence>MLLSLPPEIRLQIYENVIQPEKPTKLVFAIDHPVPAALSLLSMAPRTFGDSSITEWLIFTRKFPPVTIHVPVVQNDGTVTRHRLRVHRSRRPDTALLRVNRQLYQEVAPVLWKSTQLDFTQAFTALIPFANMLSPFARLQLSHLILRAPLHQTTDQAHWATTCSFINSQLQPWSLTVEYRYRSGTHWTTQQWHQKLALDPQTRRPSDPALRAALEFGADALMSWDDVLQFDDDDESPKDIEFLEGLQIESEDEMRESLGITKAREEPLDSSLAALSKIQGLKSLELKLIGGGLAHTIGAELDQYMKGKMLRKN</sequence>
<accession>A0A0G2ELK2</accession>
<reference evidence="1 2" key="1">
    <citation type="submission" date="2015-05" db="EMBL/GenBank/DDBJ databases">
        <title>Distinctive expansion of gene families associated with plant cell wall degradation and secondary metabolism in the genomes of grapevine trunk pathogens.</title>
        <authorList>
            <person name="Lawrence D.P."/>
            <person name="Travadon R."/>
            <person name="Rolshausen P.E."/>
            <person name="Baumgartner K."/>
        </authorList>
    </citation>
    <scope>NUCLEOTIDE SEQUENCE [LARGE SCALE GENOMIC DNA]</scope>
    <source>
        <strain evidence="1">UCRPC4</strain>
    </source>
</reference>
<evidence type="ECO:0000313" key="1">
    <source>
        <dbReference type="EMBL" id="KKY23229.1"/>
    </source>
</evidence>
<dbReference type="PANTHER" id="PTHR38790">
    <property type="entry name" value="2EXR DOMAIN-CONTAINING PROTEIN-RELATED"/>
    <property type="match status" value="1"/>
</dbReference>
<organism evidence="1 2">
    <name type="scientific">Phaeomoniella chlamydospora</name>
    <name type="common">Phaeoacremonium chlamydosporum</name>
    <dbReference type="NCBI Taxonomy" id="158046"/>
    <lineage>
        <taxon>Eukaryota</taxon>
        <taxon>Fungi</taxon>
        <taxon>Dikarya</taxon>
        <taxon>Ascomycota</taxon>
        <taxon>Pezizomycotina</taxon>
        <taxon>Eurotiomycetes</taxon>
        <taxon>Chaetothyriomycetidae</taxon>
        <taxon>Phaeomoniellales</taxon>
        <taxon>Phaeomoniellaceae</taxon>
        <taxon>Phaeomoniella</taxon>
    </lineage>
</organism>
<proteinExistence type="predicted"/>
<dbReference type="Proteomes" id="UP000053317">
    <property type="component" value="Unassembled WGS sequence"/>
</dbReference>
<gene>
    <name evidence="1" type="ORF">UCRPC4_g02957</name>
</gene>
<reference evidence="1 2" key="2">
    <citation type="submission" date="2015-05" db="EMBL/GenBank/DDBJ databases">
        <authorList>
            <person name="Morales-Cruz A."/>
            <person name="Amrine K.C."/>
            <person name="Cantu D."/>
        </authorList>
    </citation>
    <scope>NUCLEOTIDE SEQUENCE [LARGE SCALE GENOMIC DNA]</scope>
    <source>
        <strain evidence="1">UCRPC4</strain>
    </source>
</reference>
<dbReference type="AlphaFoldDB" id="A0A0G2ELK2"/>
<comment type="caution">
    <text evidence="1">The sequence shown here is derived from an EMBL/GenBank/DDBJ whole genome shotgun (WGS) entry which is preliminary data.</text>
</comment>